<gene>
    <name evidence="3" type="ORF">EDD61_11542</name>
</gene>
<feature type="transmembrane region" description="Helical" evidence="1">
    <location>
        <begin position="95"/>
        <end position="116"/>
    </location>
</feature>
<evidence type="ECO:0000256" key="1">
    <source>
        <dbReference type="SAM" id="Phobius"/>
    </source>
</evidence>
<proteinExistence type="predicted"/>
<accession>A0A4R3T963</accession>
<evidence type="ECO:0000259" key="2">
    <source>
        <dbReference type="Pfam" id="PF04892"/>
    </source>
</evidence>
<dbReference type="EMBL" id="SMBP01000015">
    <property type="protein sequence ID" value="TCU58243.1"/>
    <property type="molecule type" value="Genomic_DNA"/>
</dbReference>
<keyword evidence="1" id="KW-0812">Transmembrane</keyword>
<reference evidence="3 4" key="1">
    <citation type="submission" date="2019-03" db="EMBL/GenBank/DDBJ databases">
        <title>Genomic Encyclopedia of Type Strains, Phase IV (KMG-IV): sequencing the most valuable type-strain genomes for metagenomic binning, comparative biology and taxonomic classification.</title>
        <authorList>
            <person name="Goeker M."/>
        </authorList>
    </citation>
    <scope>NUCLEOTIDE SEQUENCE [LARGE SCALE GENOMIC DNA]</scope>
    <source>
        <strain evidence="3 4">DSM 29481</strain>
    </source>
</reference>
<dbReference type="Proteomes" id="UP000295773">
    <property type="component" value="Unassembled WGS sequence"/>
</dbReference>
<keyword evidence="4" id="KW-1185">Reference proteome</keyword>
<sequence>MNFMKKKKHMGIRIFCALLFLGISGSVMFSIYKLSAENGAQSNLRSEIVTEKIKQEVKTRLESSEKGMQLSEKIKYYVIMHSPYGSDWNSNIRKLAHFSIYFALACGIYITLAILGVNKTLRFLLTVGICFCFAFGDELHQRYTGRTSSMKDVYLDTFGALVSTCIWTVLSWFASGISLLVHKVNEMYE</sequence>
<protein>
    <submittedName>
        <fullName evidence="3">VanZ like protein</fullName>
    </submittedName>
</protein>
<dbReference type="Pfam" id="PF04892">
    <property type="entry name" value="VanZ"/>
    <property type="match status" value="1"/>
</dbReference>
<organism evidence="3 4">
    <name type="scientific">Longicatena caecimuris</name>
    <dbReference type="NCBI Taxonomy" id="1796635"/>
    <lineage>
        <taxon>Bacteria</taxon>
        <taxon>Bacillati</taxon>
        <taxon>Bacillota</taxon>
        <taxon>Erysipelotrichia</taxon>
        <taxon>Erysipelotrichales</taxon>
        <taxon>Erysipelotrichaceae</taxon>
        <taxon>Longicatena</taxon>
    </lineage>
</organism>
<feature type="transmembrane region" description="Helical" evidence="1">
    <location>
        <begin position="160"/>
        <end position="181"/>
    </location>
</feature>
<name>A0A4R3T963_9FIRM</name>
<dbReference type="NCBIfam" id="NF037970">
    <property type="entry name" value="vanZ_1"/>
    <property type="match status" value="1"/>
</dbReference>
<comment type="caution">
    <text evidence="3">The sequence shown here is derived from an EMBL/GenBank/DDBJ whole genome shotgun (WGS) entry which is preliminary data.</text>
</comment>
<keyword evidence="1" id="KW-0472">Membrane</keyword>
<keyword evidence="1" id="KW-1133">Transmembrane helix</keyword>
<dbReference type="AlphaFoldDB" id="A0A4R3T963"/>
<feature type="domain" description="VanZ-like" evidence="2">
    <location>
        <begin position="27"/>
        <end position="170"/>
    </location>
</feature>
<evidence type="ECO:0000313" key="3">
    <source>
        <dbReference type="EMBL" id="TCU58243.1"/>
    </source>
</evidence>
<dbReference type="InterPro" id="IPR006976">
    <property type="entry name" value="VanZ-like"/>
</dbReference>
<evidence type="ECO:0000313" key="4">
    <source>
        <dbReference type="Proteomes" id="UP000295773"/>
    </source>
</evidence>